<keyword evidence="5 9" id="KW-0067">ATP-binding</keyword>
<keyword evidence="2 9" id="KW-0808">Transferase</keyword>
<keyword evidence="4 9" id="KW-0547">Nucleotide-binding</keyword>
<evidence type="ECO:0000313" key="11">
    <source>
        <dbReference type="EMBL" id="GGD39592.1"/>
    </source>
</evidence>
<keyword evidence="1 9" id="KW-0963">Cytoplasm</keyword>
<keyword evidence="3 9" id="KW-0548">Nucleotidyltransferase</keyword>
<organism evidence="11 12">
    <name type="scientific">Aureimonas glaciei</name>
    <dbReference type="NCBI Taxonomy" id="1776957"/>
    <lineage>
        <taxon>Bacteria</taxon>
        <taxon>Pseudomonadati</taxon>
        <taxon>Pseudomonadota</taxon>
        <taxon>Alphaproteobacteria</taxon>
        <taxon>Hyphomicrobiales</taxon>
        <taxon>Aurantimonadaceae</taxon>
        <taxon>Aureimonas</taxon>
    </lineage>
</organism>
<evidence type="ECO:0000256" key="9">
    <source>
        <dbReference type="HAMAP-Rule" id="MF_00151"/>
    </source>
</evidence>
<evidence type="ECO:0000313" key="12">
    <source>
        <dbReference type="Proteomes" id="UP000613160"/>
    </source>
</evidence>
<evidence type="ECO:0000256" key="1">
    <source>
        <dbReference type="ARBA" id="ARBA00022490"/>
    </source>
</evidence>
<dbReference type="NCBIfam" id="TIGR00125">
    <property type="entry name" value="cyt_tran_rel"/>
    <property type="match status" value="1"/>
</dbReference>
<reference evidence="11" key="1">
    <citation type="journal article" date="2014" name="Int. J. Syst. Evol. Microbiol.">
        <title>Complete genome sequence of Corynebacterium casei LMG S-19264T (=DSM 44701T), isolated from a smear-ripened cheese.</title>
        <authorList>
            <consortium name="US DOE Joint Genome Institute (JGI-PGF)"/>
            <person name="Walter F."/>
            <person name="Albersmeier A."/>
            <person name="Kalinowski J."/>
            <person name="Ruckert C."/>
        </authorList>
    </citation>
    <scope>NUCLEOTIDE SEQUENCE</scope>
    <source>
        <strain evidence="11">CGMCC 1.15493</strain>
    </source>
</reference>
<gene>
    <name evidence="9 11" type="primary">coaD</name>
    <name evidence="11" type="ORF">GCM10011335_47870</name>
</gene>
<reference evidence="11" key="2">
    <citation type="submission" date="2020-09" db="EMBL/GenBank/DDBJ databases">
        <authorList>
            <person name="Sun Q."/>
            <person name="Zhou Y."/>
        </authorList>
    </citation>
    <scope>NUCLEOTIDE SEQUENCE</scope>
    <source>
        <strain evidence="11">CGMCC 1.15493</strain>
    </source>
</reference>
<keyword evidence="6 9" id="KW-0460">Magnesium</keyword>
<feature type="domain" description="Cytidyltransferase-like" evidence="10">
    <location>
        <begin position="7"/>
        <end position="140"/>
    </location>
</feature>
<evidence type="ECO:0000256" key="4">
    <source>
        <dbReference type="ARBA" id="ARBA00022741"/>
    </source>
</evidence>
<evidence type="ECO:0000256" key="8">
    <source>
        <dbReference type="ARBA" id="ARBA00029346"/>
    </source>
</evidence>
<dbReference type="CDD" id="cd02163">
    <property type="entry name" value="PPAT"/>
    <property type="match status" value="1"/>
</dbReference>
<comment type="catalytic activity">
    <reaction evidence="8 9">
        <text>(R)-4'-phosphopantetheine + ATP + H(+) = 3'-dephospho-CoA + diphosphate</text>
        <dbReference type="Rhea" id="RHEA:19801"/>
        <dbReference type="ChEBI" id="CHEBI:15378"/>
        <dbReference type="ChEBI" id="CHEBI:30616"/>
        <dbReference type="ChEBI" id="CHEBI:33019"/>
        <dbReference type="ChEBI" id="CHEBI:57328"/>
        <dbReference type="ChEBI" id="CHEBI:61723"/>
        <dbReference type="EC" id="2.7.7.3"/>
    </reaction>
</comment>
<dbReference type="GO" id="GO:0015937">
    <property type="term" value="P:coenzyme A biosynthetic process"/>
    <property type="evidence" value="ECO:0007669"/>
    <property type="project" value="UniProtKB-UniRule"/>
</dbReference>
<comment type="cofactor">
    <cofactor evidence="9">
        <name>Mg(2+)</name>
        <dbReference type="ChEBI" id="CHEBI:18420"/>
    </cofactor>
</comment>
<comment type="pathway">
    <text evidence="9">Cofactor biosynthesis; coenzyme A biosynthesis; CoA from (R)-pantothenate: step 4/5.</text>
</comment>
<evidence type="ECO:0000256" key="5">
    <source>
        <dbReference type="ARBA" id="ARBA00022840"/>
    </source>
</evidence>
<dbReference type="Pfam" id="PF01467">
    <property type="entry name" value="CTP_transf_like"/>
    <property type="match status" value="1"/>
</dbReference>
<comment type="caution">
    <text evidence="11">The sequence shown here is derived from an EMBL/GenBank/DDBJ whole genome shotgun (WGS) entry which is preliminary data.</text>
</comment>
<comment type="similarity">
    <text evidence="9">Belongs to the bacterial CoaD family.</text>
</comment>
<keyword evidence="12" id="KW-1185">Reference proteome</keyword>
<sequence>MTSRIALYPGSFDPLTHGHLDVLAQAMRLFDRVILAIGVHPGKAPMFSFEERAALIREVVADLGSGTAAAVEVVSFDGLVIEAAAQQGAVALVRGVRDGSDLDYEMQMAGMNGRMAPEIVTLFLPASPEFRPITATLVRQIAAMGGDVAPFVPAVVARALKAKFA</sequence>
<feature type="binding site" evidence="9">
    <location>
        <position position="19"/>
    </location>
    <ligand>
        <name>ATP</name>
        <dbReference type="ChEBI" id="CHEBI:30616"/>
    </ligand>
</feature>
<proteinExistence type="inferred from homology"/>
<dbReference type="InterPro" id="IPR004821">
    <property type="entry name" value="Cyt_trans-like"/>
</dbReference>
<evidence type="ECO:0000256" key="3">
    <source>
        <dbReference type="ARBA" id="ARBA00022695"/>
    </source>
</evidence>
<feature type="binding site" evidence="9">
    <location>
        <position position="80"/>
    </location>
    <ligand>
        <name>substrate</name>
    </ligand>
</feature>
<evidence type="ECO:0000256" key="7">
    <source>
        <dbReference type="ARBA" id="ARBA00022993"/>
    </source>
</evidence>
<protein>
    <recommendedName>
        <fullName evidence="9">Phosphopantetheine adenylyltransferase</fullName>
        <ecNumber evidence="9">2.7.7.3</ecNumber>
    </recommendedName>
    <alternativeName>
        <fullName evidence="9">Dephospho-CoA pyrophosphorylase</fullName>
    </alternativeName>
    <alternativeName>
        <fullName evidence="9">Pantetheine-phosphate adenylyltransferase</fullName>
        <shortName evidence="9">PPAT</shortName>
    </alternativeName>
</protein>
<comment type="function">
    <text evidence="9">Reversibly transfers an adenylyl group from ATP to 4'-phosphopantetheine, yielding dephospho-CoA (dPCoA) and pyrophosphate.</text>
</comment>
<evidence type="ECO:0000256" key="2">
    <source>
        <dbReference type="ARBA" id="ARBA00022679"/>
    </source>
</evidence>
<dbReference type="EMBL" id="BMJJ01000015">
    <property type="protein sequence ID" value="GGD39592.1"/>
    <property type="molecule type" value="Genomic_DNA"/>
</dbReference>
<dbReference type="GO" id="GO:0005524">
    <property type="term" value="F:ATP binding"/>
    <property type="evidence" value="ECO:0007669"/>
    <property type="project" value="UniProtKB-KW"/>
</dbReference>
<dbReference type="PRINTS" id="PR01020">
    <property type="entry name" value="LPSBIOSNTHSS"/>
</dbReference>
<feature type="binding site" evidence="9">
    <location>
        <begin position="11"/>
        <end position="12"/>
    </location>
    <ligand>
        <name>ATP</name>
        <dbReference type="ChEBI" id="CHEBI:30616"/>
    </ligand>
</feature>
<name>A0A916YCT5_9HYPH</name>
<feature type="binding site" evidence="9">
    <location>
        <begin position="95"/>
        <end position="97"/>
    </location>
    <ligand>
        <name>ATP</name>
        <dbReference type="ChEBI" id="CHEBI:30616"/>
    </ligand>
</feature>
<dbReference type="NCBIfam" id="TIGR01510">
    <property type="entry name" value="coaD_prev_kdtB"/>
    <property type="match status" value="1"/>
</dbReference>
<dbReference type="GO" id="GO:0005737">
    <property type="term" value="C:cytoplasm"/>
    <property type="evidence" value="ECO:0007669"/>
    <property type="project" value="UniProtKB-SubCell"/>
</dbReference>
<dbReference type="EC" id="2.7.7.3" evidence="9"/>
<keyword evidence="7 9" id="KW-0173">Coenzyme A biosynthesis</keyword>
<feature type="binding site" evidence="9">
    <location>
        <position position="11"/>
    </location>
    <ligand>
        <name>substrate</name>
    </ligand>
</feature>
<dbReference type="AlphaFoldDB" id="A0A916YCT5"/>
<dbReference type="PANTHER" id="PTHR21342">
    <property type="entry name" value="PHOSPHOPANTETHEINE ADENYLYLTRANSFERASE"/>
    <property type="match status" value="1"/>
</dbReference>
<feature type="binding site" evidence="9">
    <location>
        <position position="94"/>
    </location>
    <ligand>
        <name>substrate</name>
    </ligand>
</feature>
<dbReference type="Gene3D" id="3.40.50.620">
    <property type="entry name" value="HUPs"/>
    <property type="match status" value="1"/>
</dbReference>
<comment type="subunit">
    <text evidence="9">Homohexamer.</text>
</comment>
<dbReference type="RefSeq" id="WP_188854966.1">
    <property type="nucleotide sequence ID" value="NZ_BMJJ01000015.1"/>
</dbReference>
<feature type="site" description="Transition state stabilizer" evidence="9">
    <location>
        <position position="19"/>
    </location>
</feature>
<dbReference type="InterPro" id="IPR001980">
    <property type="entry name" value="PPAT"/>
</dbReference>
<dbReference type="SUPFAM" id="SSF52374">
    <property type="entry name" value="Nucleotidylyl transferase"/>
    <property type="match status" value="1"/>
</dbReference>
<dbReference type="Proteomes" id="UP000613160">
    <property type="component" value="Unassembled WGS sequence"/>
</dbReference>
<feature type="binding site" evidence="9">
    <location>
        <position position="105"/>
    </location>
    <ligand>
        <name>ATP</name>
        <dbReference type="ChEBI" id="CHEBI:30616"/>
    </ligand>
</feature>
<comment type="subcellular location">
    <subcellularLocation>
        <location evidence="9">Cytoplasm</location>
    </subcellularLocation>
</comment>
<dbReference type="HAMAP" id="MF_00151">
    <property type="entry name" value="PPAT_bact"/>
    <property type="match status" value="1"/>
</dbReference>
<dbReference type="GO" id="GO:0004595">
    <property type="term" value="F:pantetheine-phosphate adenylyltransferase activity"/>
    <property type="evidence" value="ECO:0007669"/>
    <property type="project" value="UniProtKB-UniRule"/>
</dbReference>
<dbReference type="PANTHER" id="PTHR21342:SF1">
    <property type="entry name" value="PHOSPHOPANTETHEINE ADENYLYLTRANSFERASE"/>
    <property type="match status" value="1"/>
</dbReference>
<evidence type="ECO:0000259" key="10">
    <source>
        <dbReference type="Pfam" id="PF01467"/>
    </source>
</evidence>
<dbReference type="InterPro" id="IPR014729">
    <property type="entry name" value="Rossmann-like_a/b/a_fold"/>
</dbReference>
<feature type="binding site" evidence="9">
    <location>
        <position position="43"/>
    </location>
    <ligand>
        <name>substrate</name>
    </ligand>
</feature>
<feature type="binding site" evidence="9">
    <location>
        <begin position="130"/>
        <end position="136"/>
    </location>
    <ligand>
        <name>ATP</name>
        <dbReference type="ChEBI" id="CHEBI:30616"/>
    </ligand>
</feature>
<accession>A0A916YCT5</accession>
<evidence type="ECO:0000256" key="6">
    <source>
        <dbReference type="ARBA" id="ARBA00022842"/>
    </source>
</evidence>